<dbReference type="InterPro" id="IPR029058">
    <property type="entry name" value="AB_hydrolase_fold"/>
</dbReference>
<evidence type="ECO:0000313" key="5">
    <source>
        <dbReference type="Proteomes" id="UP000680588"/>
    </source>
</evidence>
<evidence type="ECO:0000313" key="4">
    <source>
        <dbReference type="EMBL" id="QWQ36034.1"/>
    </source>
</evidence>
<name>A0A975PFG2_9MICC</name>
<gene>
    <name evidence="4" type="ORF">KG104_16580</name>
</gene>
<dbReference type="Proteomes" id="UP000680588">
    <property type="component" value="Chromosome"/>
</dbReference>
<accession>A0A975PFG2</accession>
<dbReference type="GO" id="GO:0016787">
    <property type="term" value="F:hydrolase activity"/>
    <property type="evidence" value="ECO:0007669"/>
    <property type="project" value="UniProtKB-KW"/>
</dbReference>
<keyword evidence="1" id="KW-0732">Signal</keyword>
<dbReference type="PANTHER" id="PTHR43037:SF5">
    <property type="entry name" value="FERULOYL ESTERASE"/>
    <property type="match status" value="1"/>
</dbReference>
<dbReference type="RefSeq" id="WP_207347668.1">
    <property type="nucleotide sequence ID" value="NZ_CP076456.1"/>
</dbReference>
<dbReference type="KEGG" id="asun:KG104_16580"/>
<dbReference type="SUPFAM" id="SSF53474">
    <property type="entry name" value="alpha/beta-Hydrolases"/>
    <property type="match status" value="1"/>
</dbReference>
<proteinExistence type="predicted"/>
<dbReference type="PANTHER" id="PTHR43037">
    <property type="entry name" value="UNNAMED PRODUCT-RELATED"/>
    <property type="match status" value="1"/>
</dbReference>
<reference evidence="4" key="1">
    <citation type="submission" date="2021-06" db="EMBL/GenBank/DDBJ databases">
        <title>Novel species in genus Arthrobacter.</title>
        <authorList>
            <person name="Zhang G."/>
        </authorList>
    </citation>
    <scope>NUCLEOTIDE SEQUENCE</scope>
    <source>
        <strain evidence="4">Zg-ZUI122</strain>
    </source>
</reference>
<dbReference type="AlphaFoldDB" id="A0A975PFG2"/>
<dbReference type="EMBL" id="CP076456">
    <property type="protein sequence ID" value="QWQ36034.1"/>
    <property type="molecule type" value="Genomic_DNA"/>
</dbReference>
<dbReference type="InterPro" id="IPR050955">
    <property type="entry name" value="Plant_Biomass_Hydrol_Est"/>
</dbReference>
<organism evidence="4 5">
    <name type="scientific">Arthrobacter sunyaminii</name>
    <dbReference type="NCBI Taxonomy" id="2816859"/>
    <lineage>
        <taxon>Bacteria</taxon>
        <taxon>Bacillati</taxon>
        <taxon>Actinomycetota</taxon>
        <taxon>Actinomycetes</taxon>
        <taxon>Micrococcales</taxon>
        <taxon>Micrococcaceae</taxon>
        <taxon>Arthrobacter</taxon>
    </lineage>
</organism>
<protein>
    <recommendedName>
        <fullName evidence="6">Phospholipase</fullName>
    </recommendedName>
</protein>
<evidence type="ECO:0000256" key="1">
    <source>
        <dbReference type="ARBA" id="ARBA00022729"/>
    </source>
</evidence>
<keyword evidence="2" id="KW-0378">Hydrolase</keyword>
<dbReference type="Gene3D" id="3.40.50.1820">
    <property type="entry name" value="alpha/beta hydrolase"/>
    <property type="match status" value="1"/>
</dbReference>
<evidence type="ECO:0008006" key="6">
    <source>
        <dbReference type="Google" id="ProtNLM"/>
    </source>
</evidence>
<feature type="region of interest" description="Disordered" evidence="3">
    <location>
        <begin position="44"/>
        <end position="69"/>
    </location>
</feature>
<evidence type="ECO:0000256" key="3">
    <source>
        <dbReference type="SAM" id="MobiDB-lite"/>
    </source>
</evidence>
<keyword evidence="5" id="KW-1185">Reference proteome</keyword>
<sequence length="271" mass="27821">MSALSLAPALILLVAGAFIPGCRPVRPTDGGALASRLPARPGTAAPALSVPARSAPSRAFGTGTPGQPDLHTVGDGDALLRLPAVRSGSPDPLEEPLPLLVILHGAGSDAAKGMSKLAALADELGVVLLAPISRSSTWDAVRGSYGADVRQINSALEDTFAKVRIDPGRIGVAGFSDGASYALGLGLANGDLFTRVLAFSPGFIPGGPCRGAPRFFVSHGIGDDILPIHVTARKIVPALESDGHPVTYREFDGGHAVPQQIAREALDWLGW</sequence>
<evidence type="ECO:0000256" key="2">
    <source>
        <dbReference type="ARBA" id="ARBA00022801"/>
    </source>
</evidence>